<reference evidence="2 3" key="1">
    <citation type="submission" date="2019-01" db="EMBL/GenBank/DDBJ databases">
        <authorList>
            <consortium name="Pathogen Informatics"/>
        </authorList>
    </citation>
    <scope>NUCLEOTIDE SEQUENCE [LARGE SCALE GENOMIC DNA]</scope>
    <source>
        <strain evidence="2 3">NCTC10138</strain>
    </source>
</reference>
<protein>
    <submittedName>
        <fullName evidence="2">Uncharacterized protein</fullName>
    </submittedName>
</protein>
<keyword evidence="1" id="KW-0472">Membrane</keyword>
<dbReference type="Proteomes" id="UP000289841">
    <property type="component" value="Chromosome"/>
</dbReference>
<dbReference type="STRING" id="1278311.GCA_000428705_00741"/>
<sequence>MKKILKQKWFKYSIIDLIIGFILILLMLIYQNGSSLLHWINAMQVAGIILFSAGWLFFINNEGIFDVAVYGTKYFLKSLVGKRMKHSLYETRVNKKLTPSLVYITLWIHGIVWLLVSLAIYYL</sequence>
<organism evidence="2 3">
    <name type="scientific">Haploplasma axanthum</name>
    <name type="common">Acholeplasma axanthum</name>
    <dbReference type="NCBI Taxonomy" id="29552"/>
    <lineage>
        <taxon>Bacteria</taxon>
        <taxon>Bacillati</taxon>
        <taxon>Mycoplasmatota</taxon>
        <taxon>Mollicutes</taxon>
        <taxon>Acholeplasmatales</taxon>
        <taxon>Acholeplasmataceae</taxon>
        <taxon>Haploplasma</taxon>
    </lineage>
</organism>
<keyword evidence="1" id="KW-0812">Transmembrane</keyword>
<feature type="transmembrane region" description="Helical" evidence="1">
    <location>
        <begin position="12"/>
        <end position="30"/>
    </location>
</feature>
<dbReference type="KEGG" id="aaxa:NCTC10138_00691"/>
<accession>A0A449BD26</accession>
<keyword evidence="3" id="KW-1185">Reference proteome</keyword>
<dbReference type="AlphaFoldDB" id="A0A449BD26"/>
<dbReference type="RefSeq" id="WP_026390360.1">
    <property type="nucleotide sequence ID" value="NZ_LR215048.1"/>
</dbReference>
<feature type="transmembrane region" description="Helical" evidence="1">
    <location>
        <begin position="101"/>
        <end position="122"/>
    </location>
</feature>
<dbReference type="OrthoDB" id="385018at2"/>
<feature type="transmembrane region" description="Helical" evidence="1">
    <location>
        <begin position="36"/>
        <end position="58"/>
    </location>
</feature>
<keyword evidence="1" id="KW-1133">Transmembrane helix</keyword>
<evidence type="ECO:0000256" key="1">
    <source>
        <dbReference type="SAM" id="Phobius"/>
    </source>
</evidence>
<dbReference type="EMBL" id="LR215048">
    <property type="protein sequence ID" value="VEU80322.1"/>
    <property type="molecule type" value="Genomic_DNA"/>
</dbReference>
<gene>
    <name evidence="2" type="ORF">NCTC10138_00691</name>
</gene>
<name>A0A449BD26_HAPAX</name>
<proteinExistence type="predicted"/>
<evidence type="ECO:0000313" key="2">
    <source>
        <dbReference type="EMBL" id="VEU80322.1"/>
    </source>
</evidence>
<evidence type="ECO:0000313" key="3">
    <source>
        <dbReference type="Proteomes" id="UP000289841"/>
    </source>
</evidence>